<dbReference type="InterPro" id="IPR052055">
    <property type="entry name" value="Hepadnavirus_pol/RT"/>
</dbReference>
<dbReference type="Gene3D" id="3.30.70.270">
    <property type="match status" value="1"/>
</dbReference>
<dbReference type="Pfam" id="PF17917">
    <property type="entry name" value="RT_RNaseH"/>
    <property type="match status" value="1"/>
</dbReference>
<proteinExistence type="predicted"/>
<evidence type="ECO:0000259" key="8">
    <source>
        <dbReference type="Pfam" id="PF17917"/>
    </source>
</evidence>
<evidence type="ECO:0000256" key="4">
    <source>
        <dbReference type="ARBA" id="ARBA00022759"/>
    </source>
</evidence>
<dbReference type="Gene3D" id="3.30.420.10">
    <property type="entry name" value="Ribonuclease H-like superfamily/Ribonuclease H"/>
    <property type="match status" value="1"/>
</dbReference>
<name>A0A8B6E5J7_MYTGA</name>
<keyword evidence="1" id="KW-0808">Transferase</keyword>
<dbReference type="InterPro" id="IPR041373">
    <property type="entry name" value="RT_RNaseH"/>
</dbReference>
<feature type="domain" description="Reverse transcriptase" evidence="7">
    <location>
        <begin position="55"/>
        <end position="214"/>
    </location>
</feature>
<reference evidence="9" key="1">
    <citation type="submission" date="2018-11" db="EMBL/GenBank/DDBJ databases">
        <authorList>
            <person name="Alioto T."/>
            <person name="Alioto T."/>
        </authorList>
    </citation>
    <scope>NUCLEOTIDE SEQUENCE</scope>
</reference>
<evidence type="ECO:0000259" key="7">
    <source>
        <dbReference type="Pfam" id="PF00078"/>
    </source>
</evidence>
<dbReference type="PANTHER" id="PTHR33050:SF7">
    <property type="entry name" value="RIBONUCLEASE H"/>
    <property type="match status" value="1"/>
</dbReference>
<evidence type="ECO:0000256" key="3">
    <source>
        <dbReference type="ARBA" id="ARBA00022722"/>
    </source>
</evidence>
<evidence type="ECO:0000256" key="5">
    <source>
        <dbReference type="ARBA" id="ARBA00022801"/>
    </source>
</evidence>
<evidence type="ECO:0000313" key="9">
    <source>
        <dbReference type="EMBL" id="VDI29463.1"/>
    </source>
</evidence>
<keyword evidence="10" id="KW-1185">Reference proteome</keyword>
<sequence length="477" mass="54997">MRNEPDSVILQNNKSAFMHEKFVDSAIEDLVISGSAEVVTVRPHVINPLTVSVSSKGKERLILDLRHVNEHVVLSRIKFEDLKTVSQYIKSESFGFIFDLKSGYHHVDVFHAHRQYLGFQWKNKFYVFTLLPFGLKTSGYIFTKVIRPLVKNWRKDGIKVVVYLDDGFGVAETSDICTLHSQKVKTDLINSGFVPNKDKCKWNPSQDLNWLGFHWDLKLGKLSVPDKKLSDIVQLCNLLQTGSRVKIRDLAGFCGKIISLKPAIGKVTQIMTRNIFSVINQREHWDQFVNIFNFPDCIEELRFWQENILSLKPSDLFNIYSDFHVFTDASDTGAGGFVSDTAYVFHKMWLNHEKFRSSTWREIKTIQICLKSFNKELRNSTVTVHTDNQNAVSIVRKGSKVPELQNLALDIFNICVLHKISLHVLWVPREQNEKADLLSRIVDVDDWGVSPEFFRFVDLMWGPHSFDRFANTENAKN</sequence>
<dbReference type="SUPFAM" id="SSF56672">
    <property type="entry name" value="DNA/RNA polymerases"/>
    <property type="match status" value="1"/>
</dbReference>
<dbReference type="Gene3D" id="3.10.10.10">
    <property type="entry name" value="HIV Type 1 Reverse Transcriptase, subunit A, domain 1"/>
    <property type="match status" value="1"/>
</dbReference>
<dbReference type="AlphaFoldDB" id="A0A8B6E5J7"/>
<protein>
    <recommendedName>
        <fullName evidence="11">Reverse transcriptase domain-containing protein</fullName>
    </recommendedName>
</protein>
<evidence type="ECO:0000256" key="1">
    <source>
        <dbReference type="ARBA" id="ARBA00022679"/>
    </source>
</evidence>
<dbReference type="Pfam" id="PF00078">
    <property type="entry name" value="RVT_1"/>
    <property type="match status" value="1"/>
</dbReference>
<keyword evidence="4" id="KW-0255">Endonuclease</keyword>
<evidence type="ECO:0008006" key="11">
    <source>
        <dbReference type="Google" id="ProtNLM"/>
    </source>
</evidence>
<accession>A0A8B6E5J7</accession>
<dbReference type="GO" id="GO:0006259">
    <property type="term" value="P:DNA metabolic process"/>
    <property type="evidence" value="ECO:0007669"/>
    <property type="project" value="UniProtKB-ARBA"/>
</dbReference>
<comment type="caution">
    <text evidence="9">The sequence shown here is derived from an EMBL/GenBank/DDBJ whole genome shotgun (WGS) entry which is preliminary data.</text>
</comment>
<keyword evidence="6" id="KW-0695">RNA-directed DNA polymerase</keyword>
<keyword evidence="3" id="KW-0540">Nuclease</keyword>
<dbReference type="EMBL" id="UYJE01004595">
    <property type="protein sequence ID" value="VDI29463.1"/>
    <property type="molecule type" value="Genomic_DNA"/>
</dbReference>
<dbReference type="InterPro" id="IPR000477">
    <property type="entry name" value="RT_dom"/>
</dbReference>
<evidence type="ECO:0000313" key="10">
    <source>
        <dbReference type="Proteomes" id="UP000596742"/>
    </source>
</evidence>
<dbReference type="InterPro" id="IPR036397">
    <property type="entry name" value="RNaseH_sf"/>
</dbReference>
<evidence type="ECO:0000256" key="2">
    <source>
        <dbReference type="ARBA" id="ARBA00022695"/>
    </source>
</evidence>
<gene>
    <name evidence="9" type="ORF">MGAL_10B000450</name>
</gene>
<dbReference type="InterPro" id="IPR043128">
    <property type="entry name" value="Rev_trsase/Diguanyl_cyclase"/>
</dbReference>
<dbReference type="PANTHER" id="PTHR33050">
    <property type="entry name" value="REVERSE TRANSCRIPTASE DOMAIN-CONTAINING PROTEIN"/>
    <property type="match status" value="1"/>
</dbReference>
<organism evidence="9 10">
    <name type="scientific">Mytilus galloprovincialis</name>
    <name type="common">Mediterranean mussel</name>
    <dbReference type="NCBI Taxonomy" id="29158"/>
    <lineage>
        <taxon>Eukaryota</taxon>
        <taxon>Metazoa</taxon>
        <taxon>Spiralia</taxon>
        <taxon>Lophotrochozoa</taxon>
        <taxon>Mollusca</taxon>
        <taxon>Bivalvia</taxon>
        <taxon>Autobranchia</taxon>
        <taxon>Pteriomorphia</taxon>
        <taxon>Mytilida</taxon>
        <taxon>Mytiloidea</taxon>
        <taxon>Mytilidae</taxon>
        <taxon>Mytilinae</taxon>
        <taxon>Mytilus</taxon>
    </lineage>
</organism>
<dbReference type="Proteomes" id="UP000596742">
    <property type="component" value="Unassembled WGS sequence"/>
</dbReference>
<feature type="domain" description="Reverse transcriptase RNase H-like" evidence="8">
    <location>
        <begin position="321"/>
        <end position="409"/>
    </location>
</feature>
<dbReference type="OrthoDB" id="6106301at2759"/>
<dbReference type="CDD" id="cd09275">
    <property type="entry name" value="RNase_HI_RT_DIRS1"/>
    <property type="match status" value="1"/>
</dbReference>
<dbReference type="GO" id="GO:0003676">
    <property type="term" value="F:nucleic acid binding"/>
    <property type="evidence" value="ECO:0007669"/>
    <property type="project" value="InterPro"/>
</dbReference>
<keyword evidence="5" id="KW-0378">Hydrolase</keyword>
<keyword evidence="2" id="KW-0548">Nucleotidyltransferase</keyword>
<evidence type="ECO:0000256" key="6">
    <source>
        <dbReference type="ARBA" id="ARBA00022918"/>
    </source>
</evidence>
<dbReference type="InterPro" id="IPR043502">
    <property type="entry name" value="DNA/RNA_pol_sf"/>
</dbReference>
<dbReference type="CDD" id="cd03714">
    <property type="entry name" value="RT_DIRS1"/>
    <property type="match status" value="1"/>
</dbReference>